<evidence type="ECO:0000313" key="1">
    <source>
        <dbReference type="EMBL" id="SVC87817.1"/>
    </source>
</evidence>
<dbReference type="PANTHER" id="PTHR34070:SF1">
    <property type="entry name" value="DNA ALKYLATION REPAIR PROTEIN"/>
    <property type="match status" value="1"/>
</dbReference>
<dbReference type="Pfam" id="PF08713">
    <property type="entry name" value="DNA_alkylation"/>
    <property type="match status" value="1"/>
</dbReference>
<dbReference type="AlphaFoldDB" id="A0A382QS72"/>
<dbReference type="Gene3D" id="1.25.10.90">
    <property type="match status" value="1"/>
</dbReference>
<dbReference type="EMBL" id="UINC01116227">
    <property type="protein sequence ID" value="SVC87817.1"/>
    <property type="molecule type" value="Genomic_DNA"/>
</dbReference>
<name>A0A382QS72_9ZZZZ</name>
<accession>A0A382QS72</accession>
<evidence type="ECO:0008006" key="2">
    <source>
        <dbReference type="Google" id="ProtNLM"/>
    </source>
</evidence>
<gene>
    <name evidence="1" type="ORF">METZ01_LOCUS340671</name>
</gene>
<dbReference type="InterPro" id="IPR016024">
    <property type="entry name" value="ARM-type_fold"/>
</dbReference>
<protein>
    <recommendedName>
        <fullName evidence="2">DNA alkylation repair enzyme</fullName>
    </recommendedName>
</protein>
<feature type="non-terminal residue" evidence="1">
    <location>
        <position position="155"/>
    </location>
</feature>
<dbReference type="InterPro" id="IPR014825">
    <property type="entry name" value="DNA_alkylation"/>
</dbReference>
<reference evidence="1" key="1">
    <citation type="submission" date="2018-05" db="EMBL/GenBank/DDBJ databases">
        <authorList>
            <person name="Lanie J.A."/>
            <person name="Ng W.-L."/>
            <person name="Kazmierczak K.M."/>
            <person name="Andrzejewski T.M."/>
            <person name="Davidsen T.M."/>
            <person name="Wayne K.J."/>
            <person name="Tettelin H."/>
            <person name="Glass J.I."/>
            <person name="Rusch D."/>
            <person name="Podicherti R."/>
            <person name="Tsui H.-C.T."/>
            <person name="Winkler M.E."/>
        </authorList>
    </citation>
    <scope>NUCLEOTIDE SEQUENCE</scope>
</reference>
<organism evidence="1">
    <name type="scientific">marine metagenome</name>
    <dbReference type="NCBI Taxonomy" id="408172"/>
    <lineage>
        <taxon>unclassified sequences</taxon>
        <taxon>metagenomes</taxon>
        <taxon>ecological metagenomes</taxon>
    </lineage>
</organism>
<dbReference type="PANTHER" id="PTHR34070">
    <property type="entry name" value="ARMADILLO-TYPE FOLD"/>
    <property type="match status" value="1"/>
</dbReference>
<dbReference type="CDD" id="cd06561">
    <property type="entry name" value="AlkD_like"/>
    <property type="match status" value="1"/>
</dbReference>
<sequence length="155" mass="17976">MDKSINQIFKTIKDHGNPQIAAHSQRFFKTGKGEYGEGDVFLGIRVPVIRKIANEYKYIAMFEVLELLQSQFHEVRMLALVILVSKFNEQAQQSEGKQIYNNYLKHTEFINNWDLVDCSAGPIVGGYLFKRDRTPIHRLVKSLDLWERRIGVMST</sequence>
<proteinExistence type="predicted"/>
<dbReference type="SUPFAM" id="SSF48371">
    <property type="entry name" value="ARM repeat"/>
    <property type="match status" value="1"/>
</dbReference>